<protein>
    <recommendedName>
        <fullName evidence="5">Cell number regulator 6</fullName>
    </recommendedName>
</protein>
<organism evidence="3 4">
    <name type="scientific">Mikania micrantha</name>
    <name type="common">bitter vine</name>
    <dbReference type="NCBI Taxonomy" id="192012"/>
    <lineage>
        <taxon>Eukaryota</taxon>
        <taxon>Viridiplantae</taxon>
        <taxon>Streptophyta</taxon>
        <taxon>Embryophyta</taxon>
        <taxon>Tracheophyta</taxon>
        <taxon>Spermatophyta</taxon>
        <taxon>Magnoliopsida</taxon>
        <taxon>eudicotyledons</taxon>
        <taxon>Gunneridae</taxon>
        <taxon>Pentapetalae</taxon>
        <taxon>asterids</taxon>
        <taxon>campanulids</taxon>
        <taxon>Asterales</taxon>
        <taxon>Asteraceae</taxon>
        <taxon>Asteroideae</taxon>
        <taxon>Heliantheae alliance</taxon>
        <taxon>Eupatorieae</taxon>
        <taxon>Mikania</taxon>
    </lineage>
</organism>
<dbReference type="AlphaFoldDB" id="A0A5N6PFL2"/>
<feature type="compositionally biased region" description="Low complexity" evidence="1">
    <location>
        <begin position="219"/>
        <end position="229"/>
    </location>
</feature>
<evidence type="ECO:0000313" key="3">
    <source>
        <dbReference type="EMBL" id="KAD6453118.1"/>
    </source>
</evidence>
<feature type="region of interest" description="Disordered" evidence="1">
    <location>
        <begin position="212"/>
        <end position="247"/>
    </location>
</feature>
<gene>
    <name evidence="3" type="ORF">E3N88_07823</name>
</gene>
<proteinExistence type="predicted"/>
<keyword evidence="2" id="KW-1133">Transmembrane helix</keyword>
<keyword evidence="2" id="KW-0472">Membrane</keyword>
<dbReference type="PANTHER" id="PTHR15907">
    <property type="entry name" value="DUF614 FAMILY PROTEIN-RELATED"/>
    <property type="match status" value="1"/>
</dbReference>
<accession>A0A5N6PFL2</accession>
<feature type="transmembrane region" description="Helical" evidence="2">
    <location>
        <begin position="130"/>
        <end position="148"/>
    </location>
</feature>
<keyword evidence="2" id="KW-0812">Transmembrane</keyword>
<dbReference type="OrthoDB" id="1045822at2759"/>
<dbReference type="Pfam" id="PF04749">
    <property type="entry name" value="PLAC8"/>
    <property type="match status" value="1"/>
</dbReference>
<evidence type="ECO:0008006" key="5">
    <source>
        <dbReference type="Google" id="ProtNLM"/>
    </source>
</evidence>
<evidence type="ECO:0000256" key="2">
    <source>
        <dbReference type="SAM" id="Phobius"/>
    </source>
</evidence>
<keyword evidence="4" id="KW-1185">Reference proteome</keyword>
<name>A0A5N6PFL2_9ASTR</name>
<dbReference type="InterPro" id="IPR006461">
    <property type="entry name" value="PLAC_motif_containing"/>
</dbReference>
<comment type="caution">
    <text evidence="3">The sequence shown here is derived from an EMBL/GenBank/DDBJ whole genome shotgun (WGS) entry which is preliminary data.</text>
</comment>
<evidence type="ECO:0000256" key="1">
    <source>
        <dbReference type="SAM" id="MobiDB-lite"/>
    </source>
</evidence>
<dbReference type="NCBIfam" id="TIGR01571">
    <property type="entry name" value="A_thal_Cys_rich"/>
    <property type="match status" value="1"/>
</dbReference>
<evidence type="ECO:0000313" key="4">
    <source>
        <dbReference type="Proteomes" id="UP000326396"/>
    </source>
</evidence>
<reference evidence="3 4" key="1">
    <citation type="submission" date="2019-05" db="EMBL/GenBank/DDBJ databases">
        <title>Mikania micrantha, genome provides insights into the molecular mechanism of rapid growth.</title>
        <authorList>
            <person name="Liu B."/>
        </authorList>
    </citation>
    <scope>NUCLEOTIDE SEQUENCE [LARGE SCALE GENOMIC DNA]</scope>
    <source>
        <strain evidence="3">NLD-2019</strain>
        <tissue evidence="3">Leaf</tissue>
    </source>
</reference>
<dbReference type="Proteomes" id="UP000326396">
    <property type="component" value="Linkage Group LG12"/>
</dbReference>
<dbReference type="EMBL" id="SZYD01000004">
    <property type="protein sequence ID" value="KAD6453118.1"/>
    <property type="molecule type" value="Genomic_DNA"/>
</dbReference>
<feature type="compositionally biased region" description="Basic and acidic residues" evidence="1">
    <location>
        <begin position="230"/>
        <end position="247"/>
    </location>
</feature>
<sequence length="247" mass="27499">MSEKTYVKLTKDQETCLQDVTPGELNQSIDIDQLQDRRCPECGQVLPSSYEPPADEDWSAGIFSCADDPESCITGLFCPCMLFGRNVEALNSDIPANNACMCHVLCVEGGMALATIVAFIPGIDPSTSCLITEGLLFAWWMCGIYIGMARQSLQRRYHLKNSPCDPCAVHCCLHWCAVCQEHREMKLHLAEDMGDNIMSPPRVQEMNAIVERRDKEVDSTSLSSSCSSSSREDSEDTKNMELQVIER</sequence>